<evidence type="ECO:0000313" key="2">
    <source>
        <dbReference type="Proteomes" id="UP000324222"/>
    </source>
</evidence>
<sequence length="82" mass="9469">MAGRRPRSLTSAEIAEQLSFEEDIFDDNSDISTGDSYADPDYVFDQEMEEEDEQLEAQYFGMFPPPHSSFSHSWAVTYLFPF</sequence>
<dbReference type="AlphaFoldDB" id="A0A5B7K2M4"/>
<keyword evidence="2" id="KW-1185">Reference proteome</keyword>
<accession>A0A5B7K2M4</accession>
<protein>
    <submittedName>
        <fullName evidence="1">Uncharacterized protein</fullName>
    </submittedName>
</protein>
<evidence type="ECO:0000313" key="1">
    <source>
        <dbReference type="EMBL" id="MPD01250.1"/>
    </source>
</evidence>
<dbReference type="EMBL" id="VSRR010126308">
    <property type="protein sequence ID" value="MPD01250.1"/>
    <property type="molecule type" value="Genomic_DNA"/>
</dbReference>
<name>A0A5B7K2M4_PORTR</name>
<gene>
    <name evidence="1" type="ORF">E2C01_096769</name>
</gene>
<dbReference type="Proteomes" id="UP000324222">
    <property type="component" value="Unassembled WGS sequence"/>
</dbReference>
<proteinExistence type="predicted"/>
<reference evidence="1 2" key="1">
    <citation type="submission" date="2019-05" db="EMBL/GenBank/DDBJ databases">
        <title>Another draft genome of Portunus trituberculatus and its Hox gene families provides insights of decapod evolution.</title>
        <authorList>
            <person name="Jeong J.-H."/>
            <person name="Song I."/>
            <person name="Kim S."/>
            <person name="Choi T."/>
            <person name="Kim D."/>
            <person name="Ryu S."/>
            <person name="Kim W."/>
        </authorList>
    </citation>
    <scope>NUCLEOTIDE SEQUENCE [LARGE SCALE GENOMIC DNA]</scope>
    <source>
        <tissue evidence="1">Muscle</tissue>
    </source>
</reference>
<organism evidence="1 2">
    <name type="scientific">Portunus trituberculatus</name>
    <name type="common">Swimming crab</name>
    <name type="synonym">Neptunus trituberculatus</name>
    <dbReference type="NCBI Taxonomy" id="210409"/>
    <lineage>
        <taxon>Eukaryota</taxon>
        <taxon>Metazoa</taxon>
        <taxon>Ecdysozoa</taxon>
        <taxon>Arthropoda</taxon>
        <taxon>Crustacea</taxon>
        <taxon>Multicrustacea</taxon>
        <taxon>Malacostraca</taxon>
        <taxon>Eumalacostraca</taxon>
        <taxon>Eucarida</taxon>
        <taxon>Decapoda</taxon>
        <taxon>Pleocyemata</taxon>
        <taxon>Brachyura</taxon>
        <taxon>Eubrachyura</taxon>
        <taxon>Portunoidea</taxon>
        <taxon>Portunidae</taxon>
        <taxon>Portuninae</taxon>
        <taxon>Portunus</taxon>
    </lineage>
</organism>
<comment type="caution">
    <text evidence="1">The sequence shown here is derived from an EMBL/GenBank/DDBJ whole genome shotgun (WGS) entry which is preliminary data.</text>
</comment>